<dbReference type="Proteomes" id="UP000268093">
    <property type="component" value="Unassembled WGS sequence"/>
</dbReference>
<sequence length="84" mass="9347">MPLISVDLQTDDVATLRARQEEADRKRMQNTLPIWYQKSAIGRGAEMDGDAVNEKEVKPNEEQGTTDGGDAIDIESAYLVRVLL</sequence>
<evidence type="ECO:0000313" key="1">
    <source>
        <dbReference type="EMBL" id="RUP42834.1"/>
    </source>
</evidence>
<gene>
    <name evidence="1" type="ORF">BC936DRAFT_138020</name>
</gene>
<accession>A0A433CWA5</accession>
<dbReference type="AlphaFoldDB" id="A0A433CWA5"/>
<reference evidence="1 2" key="1">
    <citation type="journal article" date="2018" name="New Phytol.">
        <title>Phylogenomics of Endogonaceae and evolution of mycorrhizas within Mucoromycota.</title>
        <authorList>
            <person name="Chang Y."/>
            <person name="Desiro A."/>
            <person name="Na H."/>
            <person name="Sandor L."/>
            <person name="Lipzen A."/>
            <person name="Clum A."/>
            <person name="Barry K."/>
            <person name="Grigoriev I.V."/>
            <person name="Martin F.M."/>
            <person name="Stajich J.E."/>
            <person name="Smith M.E."/>
            <person name="Bonito G."/>
            <person name="Spatafora J.W."/>
        </authorList>
    </citation>
    <scope>NUCLEOTIDE SEQUENCE [LARGE SCALE GENOMIC DNA]</scope>
    <source>
        <strain evidence="1 2">GMNB39</strain>
    </source>
</reference>
<keyword evidence="2" id="KW-1185">Reference proteome</keyword>
<dbReference type="OrthoDB" id="361102at2759"/>
<comment type="caution">
    <text evidence="1">The sequence shown here is derived from an EMBL/GenBank/DDBJ whole genome shotgun (WGS) entry which is preliminary data.</text>
</comment>
<protein>
    <submittedName>
        <fullName evidence="1">Uncharacterized protein</fullName>
    </submittedName>
</protein>
<evidence type="ECO:0000313" key="2">
    <source>
        <dbReference type="Proteomes" id="UP000268093"/>
    </source>
</evidence>
<proteinExistence type="predicted"/>
<organism evidence="1 2">
    <name type="scientific">Jimgerdemannia flammicorona</name>
    <dbReference type="NCBI Taxonomy" id="994334"/>
    <lineage>
        <taxon>Eukaryota</taxon>
        <taxon>Fungi</taxon>
        <taxon>Fungi incertae sedis</taxon>
        <taxon>Mucoromycota</taxon>
        <taxon>Mucoromycotina</taxon>
        <taxon>Endogonomycetes</taxon>
        <taxon>Endogonales</taxon>
        <taxon>Endogonaceae</taxon>
        <taxon>Jimgerdemannia</taxon>
    </lineage>
</organism>
<dbReference type="EMBL" id="RBNI01012336">
    <property type="protein sequence ID" value="RUP42834.1"/>
    <property type="molecule type" value="Genomic_DNA"/>
</dbReference>
<name>A0A433CWA5_9FUNG</name>